<dbReference type="RefSeq" id="WP_109675945.1">
    <property type="nucleotide sequence ID" value="NZ_CP086615.1"/>
</dbReference>
<comment type="catalytic activity">
    <reaction evidence="10">
        <text>di-trans,octa-cis-undecaprenyl diphospho-N-acetyl-alpha-D-muramoyl-L-alanyl-D-glutamyl-meso-2,6-diaminopimeloyl-D-alanyl-D-alanine + UDP-N-acetyl-alpha-D-glucosamine = di-trans,octa-cis-undecaprenyl diphospho-[N-acetyl-alpha-D-glucosaminyl-(1-&gt;4)]-N-acetyl-alpha-D-muramoyl-L-alanyl-D-glutamyl-meso-2,6-diaminopimeloyl-D-alanyl-D-alanine + UDP + H(+)</text>
        <dbReference type="Rhea" id="RHEA:31227"/>
        <dbReference type="ChEBI" id="CHEBI:15378"/>
        <dbReference type="ChEBI" id="CHEBI:57705"/>
        <dbReference type="ChEBI" id="CHEBI:58223"/>
        <dbReference type="ChEBI" id="CHEBI:61387"/>
        <dbReference type="ChEBI" id="CHEBI:61388"/>
        <dbReference type="EC" id="2.4.1.227"/>
    </reaction>
</comment>
<evidence type="ECO:0000256" key="5">
    <source>
        <dbReference type="ARBA" id="ARBA00022960"/>
    </source>
</evidence>
<reference evidence="14 15" key="1">
    <citation type="submission" date="2018-05" db="EMBL/GenBank/DDBJ databases">
        <title>Spiribacter halobius sp. nov., a moderately halophilic bacterium isolated from marine solar saltern.</title>
        <authorList>
            <person name="Zheng W.-S."/>
            <person name="Lu D.-C."/>
            <person name="Du Z.-J."/>
        </authorList>
    </citation>
    <scope>NUCLEOTIDE SEQUENCE [LARGE SCALE GENOMIC DNA]</scope>
    <source>
        <strain evidence="14 15">E85</strain>
    </source>
</reference>
<comment type="function">
    <text evidence="10">Cell wall formation. Catalyzes the transfer of a GlcNAc subunit on undecaprenyl-pyrophosphoryl-MurNAc-pentapeptide (lipid intermediate I) to form undecaprenyl-pyrophosphoryl-MurNAc-(pentapeptide)GlcNAc (lipid intermediate II).</text>
</comment>
<feature type="transmembrane region" description="Helical" evidence="11">
    <location>
        <begin position="96"/>
        <end position="115"/>
    </location>
</feature>
<sequence length="359" mass="37308">MSAAPVMILAGGTGGHVFPALAVAEALAAHAVPVVWMGTARGLESRVVPAAGITLEPLSVRGLRGKGRLGWLTAPLMLARALFQALAVLRRHRPRAVLGMGGYVAGPGAVAAWLLRRPLVIHEQNAIPGFTNRHLARLARAVLTGFDRPFPGAPAARFVGNPVRRAIAELPPPEVRMAGREGPLQVLVVGGSLGALALNRAVPAALAALPAGQRPRIRHQAGERTQAVADEAYASHGVDAEVVAFIEDMAEAYAWADLVICRAGALTVSELAAAGVAALFVPFPHAVDDHQAANAAFLVDAGAAEMVREAEIPEGRLEAALTGLLGDRAGLLERARRARALGRPQAAEMVAQTCLEVAP</sequence>
<evidence type="ECO:0000313" key="14">
    <source>
        <dbReference type="EMBL" id="PWG65175.1"/>
    </source>
</evidence>
<dbReference type="GO" id="GO:0005886">
    <property type="term" value="C:plasma membrane"/>
    <property type="evidence" value="ECO:0007669"/>
    <property type="project" value="UniProtKB-SubCell"/>
</dbReference>
<comment type="similarity">
    <text evidence="10">Belongs to the glycosyltransferase 28 family. MurG subfamily.</text>
</comment>
<dbReference type="GO" id="GO:0005975">
    <property type="term" value="P:carbohydrate metabolic process"/>
    <property type="evidence" value="ECO:0007669"/>
    <property type="project" value="InterPro"/>
</dbReference>
<feature type="binding site" evidence="10">
    <location>
        <position position="246"/>
    </location>
    <ligand>
        <name>UDP-N-acetyl-alpha-D-glucosamine</name>
        <dbReference type="ChEBI" id="CHEBI:57705"/>
    </ligand>
</feature>
<dbReference type="EC" id="2.4.1.227" evidence="10"/>
<dbReference type="OrthoDB" id="9808936at2"/>
<proteinExistence type="inferred from homology"/>
<evidence type="ECO:0000256" key="6">
    <source>
        <dbReference type="ARBA" id="ARBA00022984"/>
    </source>
</evidence>
<comment type="caution">
    <text evidence="14">The sequence shown here is derived from an EMBL/GenBank/DDBJ whole genome shotgun (WGS) entry which is preliminary data.</text>
</comment>
<evidence type="ECO:0000256" key="9">
    <source>
        <dbReference type="ARBA" id="ARBA00023316"/>
    </source>
</evidence>
<feature type="binding site" evidence="10">
    <location>
        <position position="291"/>
    </location>
    <ligand>
        <name>UDP-N-acetyl-alpha-D-glucosamine</name>
        <dbReference type="ChEBI" id="CHEBI:57705"/>
    </ligand>
</feature>
<keyword evidence="4 10" id="KW-0808">Transferase</keyword>
<protein>
    <recommendedName>
        <fullName evidence="10">UDP-N-acetylglucosamine--N-acetylmuramyl-(pentapeptide) pyrophosphoryl-undecaprenol N-acetylglucosamine transferase</fullName>
        <ecNumber evidence="10">2.4.1.227</ecNumber>
    </recommendedName>
    <alternativeName>
        <fullName evidence="10">Undecaprenyl-PP-MurNAc-pentapeptide-UDPGlcNAc GlcNAc transferase</fullName>
    </alternativeName>
</protein>
<keyword evidence="9 10" id="KW-0961">Cell wall biogenesis/degradation</keyword>
<keyword evidence="3 10" id="KW-0328">Glycosyltransferase</keyword>
<keyword evidence="1 10" id="KW-1003">Cell membrane</keyword>
<evidence type="ECO:0000256" key="7">
    <source>
        <dbReference type="ARBA" id="ARBA00023136"/>
    </source>
</evidence>
<dbReference type="CDD" id="cd03785">
    <property type="entry name" value="GT28_MurG"/>
    <property type="match status" value="1"/>
</dbReference>
<evidence type="ECO:0000259" key="13">
    <source>
        <dbReference type="Pfam" id="PF04101"/>
    </source>
</evidence>
<evidence type="ECO:0000256" key="10">
    <source>
        <dbReference type="HAMAP-Rule" id="MF_00033"/>
    </source>
</evidence>
<dbReference type="AlphaFoldDB" id="A0A2U2N7L1"/>
<dbReference type="HAMAP" id="MF_00033">
    <property type="entry name" value="MurG"/>
    <property type="match status" value="1"/>
</dbReference>
<feature type="binding site" evidence="10">
    <location>
        <position position="125"/>
    </location>
    <ligand>
        <name>UDP-N-acetyl-alpha-D-glucosamine</name>
        <dbReference type="ChEBI" id="CHEBI:57705"/>
    </ligand>
</feature>
<dbReference type="NCBIfam" id="TIGR01133">
    <property type="entry name" value="murG"/>
    <property type="match status" value="1"/>
</dbReference>
<keyword evidence="15" id="KW-1185">Reference proteome</keyword>
<dbReference type="GO" id="GO:0009252">
    <property type="term" value="P:peptidoglycan biosynthetic process"/>
    <property type="evidence" value="ECO:0007669"/>
    <property type="project" value="UniProtKB-UniRule"/>
</dbReference>
<feature type="domain" description="Glycosyltransferase family 28 N-terminal" evidence="12">
    <location>
        <begin position="6"/>
        <end position="143"/>
    </location>
</feature>
<feature type="binding site" evidence="10">
    <location>
        <position position="192"/>
    </location>
    <ligand>
        <name>UDP-N-acetyl-alpha-D-glucosamine</name>
        <dbReference type="ChEBI" id="CHEBI:57705"/>
    </ligand>
</feature>
<dbReference type="GO" id="GO:0071555">
    <property type="term" value="P:cell wall organization"/>
    <property type="evidence" value="ECO:0007669"/>
    <property type="project" value="UniProtKB-KW"/>
</dbReference>
<comment type="subcellular location">
    <subcellularLocation>
        <location evidence="10">Cell membrane</location>
        <topology evidence="10">Peripheral membrane protein</topology>
        <orientation evidence="10">Cytoplasmic side</orientation>
    </subcellularLocation>
</comment>
<dbReference type="Proteomes" id="UP000245474">
    <property type="component" value="Unassembled WGS sequence"/>
</dbReference>
<evidence type="ECO:0000313" key="15">
    <source>
        <dbReference type="Proteomes" id="UP000245474"/>
    </source>
</evidence>
<dbReference type="SUPFAM" id="SSF53756">
    <property type="entry name" value="UDP-Glycosyltransferase/glycogen phosphorylase"/>
    <property type="match status" value="1"/>
</dbReference>
<evidence type="ECO:0000259" key="12">
    <source>
        <dbReference type="Pfam" id="PF03033"/>
    </source>
</evidence>
<feature type="binding site" evidence="10">
    <location>
        <begin position="13"/>
        <end position="15"/>
    </location>
    <ligand>
        <name>UDP-N-acetyl-alpha-D-glucosamine</name>
        <dbReference type="ChEBI" id="CHEBI:57705"/>
    </ligand>
</feature>
<keyword evidence="8 10" id="KW-0131">Cell cycle</keyword>
<comment type="pathway">
    <text evidence="10">Cell wall biogenesis; peptidoglycan biosynthesis.</text>
</comment>
<dbReference type="GO" id="GO:0051991">
    <property type="term" value="F:UDP-N-acetyl-D-glucosamine:N-acetylmuramoyl-L-alanyl-D-glutamyl-meso-2,6-diaminopimelyl-D-alanyl-D-alanine-diphosphoundecaprenol 4-beta-N-acetylglucosaminlytransferase activity"/>
    <property type="evidence" value="ECO:0007669"/>
    <property type="project" value="RHEA"/>
</dbReference>
<keyword evidence="7 10" id="KW-0472">Membrane</keyword>
<evidence type="ECO:0000256" key="3">
    <source>
        <dbReference type="ARBA" id="ARBA00022676"/>
    </source>
</evidence>
<dbReference type="Pfam" id="PF04101">
    <property type="entry name" value="Glyco_tran_28_C"/>
    <property type="match status" value="1"/>
</dbReference>
<dbReference type="InterPro" id="IPR007235">
    <property type="entry name" value="Glyco_trans_28_C"/>
</dbReference>
<dbReference type="GO" id="GO:0050511">
    <property type="term" value="F:undecaprenyldiphospho-muramoylpentapeptide beta-N-acetylglucosaminyltransferase activity"/>
    <property type="evidence" value="ECO:0007669"/>
    <property type="project" value="UniProtKB-UniRule"/>
</dbReference>
<accession>A0A2U2N7L1</accession>
<gene>
    <name evidence="10 14" type="primary">murG</name>
    <name evidence="14" type="ORF">DEM34_02550</name>
</gene>
<feature type="binding site" evidence="10">
    <location>
        <position position="164"/>
    </location>
    <ligand>
        <name>UDP-N-acetyl-alpha-D-glucosamine</name>
        <dbReference type="ChEBI" id="CHEBI:57705"/>
    </ligand>
</feature>
<evidence type="ECO:0000256" key="4">
    <source>
        <dbReference type="ARBA" id="ARBA00022679"/>
    </source>
</evidence>
<feature type="transmembrane region" description="Helical" evidence="11">
    <location>
        <begin position="69"/>
        <end position="89"/>
    </location>
</feature>
<dbReference type="PANTHER" id="PTHR21015:SF22">
    <property type="entry name" value="GLYCOSYLTRANSFERASE"/>
    <property type="match status" value="1"/>
</dbReference>
<organism evidence="14 15">
    <name type="scientific">Sediminicurvatus halobius</name>
    <dbReference type="NCBI Taxonomy" id="2182432"/>
    <lineage>
        <taxon>Bacteria</taxon>
        <taxon>Pseudomonadati</taxon>
        <taxon>Pseudomonadota</taxon>
        <taxon>Gammaproteobacteria</taxon>
        <taxon>Chromatiales</taxon>
        <taxon>Ectothiorhodospiraceae</taxon>
        <taxon>Sediminicurvatus</taxon>
    </lineage>
</organism>
<keyword evidence="2 10" id="KW-0132">Cell division</keyword>
<name>A0A2U2N7L1_9GAMM</name>
<keyword evidence="11" id="KW-0812">Transmembrane</keyword>
<dbReference type="PANTHER" id="PTHR21015">
    <property type="entry name" value="UDP-N-ACETYLGLUCOSAMINE--N-ACETYLMURAMYL-(PENTAPEPTIDE) PYROPHOSPHORYL-UNDECAPRENOL N-ACETYLGLUCOSAMINE TRANSFERASE 1"/>
    <property type="match status" value="1"/>
</dbReference>
<dbReference type="Gene3D" id="3.40.50.2000">
    <property type="entry name" value="Glycogen Phosphorylase B"/>
    <property type="match status" value="2"/>
</dbReference>
<dbReference type="InterPro" id="IPR006009">
    <property type="entry name" value="GlcNAc_MurG"/>
</dbReference>
<keyword evidence="6 10" id="KW-0573">Peptidoglycan synthesis</keyword>
<keyword evidence="11" id="KW-1133">Transmembrane helix</keyword>
<dbReference type="UniPathway" id="UPA00219"/>
<feature type="domain" description="Glycosyl transferase family 28 C-terminal" evidence="13">
    <location>
        <begin position="186"/>
        <end position="347"/>
    </location>
</feature>
<dbReference type="Pfam" id="PF03033">
    <property type="entry name" value="Glyco_transf_28"/>
    <property type="match status" value="1"/>
</dbReference>
<feature type="binding site" evidence="10">
    <location>
        <begin position="265"/>
        <end position="270"/>
    </location>
    <ligand>
        <name>UDP-N-acetyl-alpha-D-glucosamine</name>
        <dbReference type="ChEBI" id="CHEBI:57705"/>
    </ligand>
</feature>
<dbReference type="GO" id="GO:0008360">
    <property type="term" value="P:regulation of cell shape"/>
    <property type="evidence" value="ECO:0007669"/>
    <property type="project" value="UniProtKB-KW"/>
</dbReference>
<dbReference type="InterPro" id="IPR004276">
    <property type="entry name" value="GlycoTrans_28_N"/>
</dbReference>
<evidence type="ECO:0000256" key="2">
    <source>
        <dbReference type="ARBA" id="ARBA00022618"/>
    </source>
</evidence>
<evidence type="ECO:0000256" key="1">
    <source>
        <dbReference type="ARBA" id="ARBA00022475"/>
    </source>
</evidence>
<evidence type="ECO:0000256" key="8">
    <source>
        <dbReference type="ARBA" id="ARBA00023306"/>
    </source>
</evidence>
<keyword evidence="5 10" id="KW-0133">Cell shape</keyword>
<evidence type="ECO:0000256" key="11">
    <source>
        <dbReference type="SAM" id="Phobius"/>
    </source>
</evidence>
<dbReference type="EMBL" id="QFFI01000003">
    <property type="protein sequence ID" value="PWG65175.1"/>
    <property type="molecule type" value="Genomic_DNA"/>
</dbReference>
<dbReference type="GO" id="GO:0051301">
    <property type="term" value="P:cell division"/>
    <property type="evidence" value="ECO:0007669"/>
    <property type="project" value="UniProtKB-KW"/>
</dbReference>